<dbReference type="InterPro" id="IPR050688">
    <property type="entry name" value="Zinc_finger/UBP_domain"/>
</dbReference>
<dbReference type="OrthoDB" id="654211at2759"/>
<evidence type="ECO:0000313" key="8">
    <source>
        <dbReference type="EMBL" id="KAF7342374.1"/>
    </source>
</evidence>
<protein>
    <submittedName>
        <fullName evidence="8">Transcriptional repressor ctcf-like</fullName>
    </submittedName>
</protein>
<evidence type="ECO:0000256" key="1">
    <source>
        <dbReference type="ARBA" id="ARBA00022723"/>
    </source>
</evidence>
<dbReference type="PROSITE" id="PS00028">
    <property type="entry name" value="ZINC_FINGER_C2H2_1"/>
    <property type="match status" value="1"/>
</dbReference>
<evidence type="ECO:0000259" key="7">
    <source>
        <dbReference type="PROSITE" id="PS50157"/>
    </source>
</evidence>
<proteinExistence type="predicted"/>
<dbReference type="PROSITE" id="PS50157">
    <property type="entry name" value="ZINC_FINGER_C2H2_2"/>
    <property type="match status" value="1"/>
</dbReference>
<keyword evidence="1" id="KW-0479">Metal-binding</keyword>
<dbReference type="Gene3D" id="3.30.160.60">
    <property type="entry name" value="Classic Zinc Finger"/>
    <property type="match status" value="1"/>
</dbReference>
<dbReference type="Pfam" id="PF00096">
    <property type="entry name" value="zf-C2H2"/>
    <property type="match status" value="1"/>
</dbReference>
<dbReference type="Proteomes" id="UP000620124">
    <property type="component" value="Unassembled WGS sequence"/>
</dbReference>
<dbReference type="SMART" id="SM00355">
    <property type="entry name" value="ZnF_C2H2"/>
    <property type="match status" value="3"/>
</dbReference>
<reference evidence="8" key="1">
    <citation type="submission" date="2020-05" db="EMBL/GenBank/DDBJ databases">
        <title>Mycena genomes resolve the evolution of fungal bioluminescence.</title>
        <authorList>
            <person name="Tsai I.J."/>
        </authorList>
    </citation>
    <scope>NUCLEOTIDE SEQUENCE</scope>
    <source>
        <strain evidence="8">CCC161011</strain>
    </source>
</reference>
<keyword evidence="2" id="KW-0677">Repeat</keyword>
<keyword evidence="4" id="KW-0862">Zinc</keyword>
<dbReference type="GO" id="GO:0005634">
    <property type="term" value="C:nucleus"/>
    <property type="evidence" value="ECO:0007669"/>
    <property type="project" value="TreeGrafter"/>
</dbReference>
<dbReference type="PANTHER" id="PTHR24403">
    <property type="entry name" value="ZINC FINGER PROTEIN"/>
    <property type="match status" value="1"/>
</dbReference>
<dbReference type="InterPro" id="IPR036236">
    <property type="entry name" value="Znf_C2H2_sf"/>
</dbReference>
<dbReference type="GO" id="GO:0045944">
    <property type="term" value="P:positive regulation of transcription by RNA polymerase II"/>
    <property type="evidence" value="ECO:0007669"/>
    <property type="project" value="TreeGrafter"/>
</dbReference>
<feature type="compositionally biased region" description="Low complexity" evidence="6">
    <location>
        <begin position="159"/>
        <end position="182"/>
    </location>
</feature>
<evidence type="ECO:0000256" key="6">
    <source>
        <dbReference type="SAM" id="MobiDB-lite"/>
    </source>
</evidence>
<sequence length="456" mass="48428">MPRATKSKTPRTSPTTSKPPPYPPRHILCPVPGCPWSFDKPSGLDRHNFTHLTDEEKRRRMFHCTHADCGYMTIQKSNLETHLRTHTGVKSRRCPDCEYATGDPGSLTTHRKKEHGYQPLRKGQSKAKRNNNRGSATAASAAPTPSTAAGNAYPTSIWPSPSSSSGSSPSSAPSSSTASPASVYSGLSMQSQSWGASSTSVSLSFNSESYPSSESSTSGYPPNYAPNYNYLPGYGNGTHPQSQSAYTYSAAAAAAAVPPVYNYTAQVATQPLAMSIAFDCNAYTSSVARPCADDDDDVSVLFDPATGISIPFDACTLAATYVSLTERPGPTLLHPAQKTSLTALHGDAAEAARERADVEACAAVLAEAGHLNLEGCTFTNITTNIAAFAQCRRRAPETELELEGDAVEFHLEPIASAPGGFSLGLEDPASYHVDGELKTNGRMRFSSEWESPSGAI</sequence>
<evidence type="ECO:0000256" key="5">
    <source>
        <dbReference type="PROSITE-ProRule" id="PRU00042"/>
    </source>
</evidence>
<dbReference type="GO" id="GO:0008270">
    <property type="term" value="F:zinc ion binding"/>
    <property type="evidence" value="ECO:0007669"/>
    <property type="project" value="UniProtKB-KW"/>
</dbReference>
<evidence type="ECO:0000313" key="9">
    <source>
        <dbReference type="Proteomes" id="UP000620124"/>
    </source>
</evidence>
<keyword evidence="9" id="KW-1185">Reference proteome</keyword>
<name>A0A8H6XKM1_9AGAR</name>
<dbReference type="AlphaFoldDB" id="A0A8H6XKM1"/>
<comment type="caution">
    <text evidence="8">The sequence shown here is derived from an EMBL/GenBank/DDBJ whole genome shotgun (WGS) entry which is preliminary data.</text>
</comment>
<dbReference type="SUPFAM" id="SSF57667">
    <property type="entry name" value="beta-beta-alpha zinc fingers"/>
    <property type="match status" value="1"/>
</dbReference>
<feature type="domain" description="C2H2-type" evidence="7">
    <location>
        <begin position="62"/>
        <end position="91"/>
    </location>
</feature>
<evidence type="ECO:0000256" key="2">
    <source>
        <dbReference type="ARBA" id="ARBA00022737"/>
    </source>
</evidence>
<keyword evidence="3 5" id="KW-0863">Zinc-finger</keyword>
<feature type="region of interest" description="Disordered" evidence="6">
    <location>
        <begin position="86"/>
        <end position="182"/>
    </location>
</feature>
<feature type="region of interest" description="Disordered" evidence="6">
    <location>
        <begin position="1"/>
        <end position="25"/>
    </location>
</feature>
<feature type="compositionally biased region" description="Low complexity" evidence="6">
    <location>
        <begin position="132"/>
        <end position="152"/>
    </location>
</feature>
<accession>A0A8H6XKM1</accession>
<dbReference type="PANTHER" id="PTHR24403:SF67">
    <property type="entry name" value="FI01116P-RELATED"/>
    <property type="match status" value="1"/>
</dbReference>
<dbReference type="EMBL" id="JACAZI010000017">
    <property type="protein sequence ID" value="KAF7342374.1"/>
    <property type="molecule type" value="Genomic_DNA"/>
</dbReference>
<organism evidence="8 9">
    <name type="scientific">Mycena venus</name>
    <dbReference type="NCBI Taxonomy" id="2733690"/>
    <lineage>
        <taxon>Eukaryota</taxon>
        <taxon>Fungi</taxon>
        <taxon>Dikarya</taxon>
        <taxon>Basidiomycota</taxon>
        <taxon>Agaricomycotina</taxon>
        <taxon>Agaricomycetes</taxon>
        <taxon>Agaricomycetidae</taxon>
        <taxon>Agaricales</taxon>
        <taxon>Marasmiineae</taxon>
        <taxon>Mycenaceae</taxon>
        <taxon>Mycena</taxon>
    </lineage>
</organism>
<gene>
    <name evidence="8" type="ORF">MVEN_01826200</name>
</gene>
<evidence type="ECO:0000256" key="3">
    <source>
        <dbReference type="ARBA" id="ARBA00022771"/>
    </source>
</evidence>
<dbReference type="InterPro" id="IPR013087">
    <property type="entry name" value="Znf_C2H2_type"/>
</dbReference>
<evidence type="ECO:0000256" key="4">
    <source>
        <dbReference type="ARBA" id="ARBA00022833"/>
    </source>
</evidence>